<name>A0A1Y1SYS6_9FLAO</name>
<reference evidence="2 3" key="1">
    <citation type="submission" date="2013-04" db="EMBL/GenBank/DDBJ databases">
        <title>Zunongwangia sp. 22II14-10F7 Genome Sequencing.</title>
        <authorList>
            <person name="Lai Q."/>
            <person name="Shao Z."/>
        </authorList>
    </citation>
    <scope>NUCLEOTIDE SEQUENCE [LARGE SCALE GENOMIC DNA]</scope>
    <source>
        <strain evidence="2 3">22II14-10F7</strain>
    </source>
</reference>
<keyword evidence="3" id="KW-1185">Reference proteome</keyword>
<gene>
    <name evidence="2" type="ORF">IIF7_20479</name>
</gene>
<proteinExistence type="predicted"/>
<comment type="caution">
    <text evidence="2">The sequence shown here is derived from an EMBL/GenBank/DDBJ whole genome shotgun (WGS) entry which is preliminary data.</text>
</comment>
<keyword evidence="1" id="KW-1133">Transmembrane helix</keyword>
<protein>
    <submittedName>
        <fullName evidence="2">BlaR1 peptidase M56 family protein</fullName>
    </submittedName>
</protein>
<keyword evidence="1" id="KW-0472">Membrane</keyword>
<accession>A0A1Y1SYS6</accession>
<dbReference type="STRING" id="1185767.IIF7_20479"/>
<feature type="transmembrane region" description="Helical" evidence="1">
    <location>
        <begin position="34"/>
        <end position="55"/>
    </location>
</feature>
<evidence type="ECO:0000313" key="2">
    <source>
        <dbReference type="EMBL" id="ORL43505.1"/>
    </source>
</evidence>
<keyword evidence="1" id="KW-0812">Transmembrane</keyword>
<evidence type="ECO:0000313" key="3">
    <source>
        <dbReference type="Proteomes" id="UP000192746"/>
    </source>
</evidence>
<evidence type="ECO:0000256" key="1">
    <source>
        <dbReference type="SAM" id="Phobius"/>
    </source>
</evidence>
<dbReference type="AlphaFoldDB" id="A0A1Y1SYS6"/>
<organism evidence="2 3">
    <name type="scientific">Zunongwangia atlantica 22II14-10F7</name>
    <dbReference type="NCBI Taxonomy" id="1185767"/>
    <lineage>
        <taxon>Bacteria</taxon>
        <taxon>Pseudomonadati</taxon>
        <taxon>Bacteroidota</taxon>
        <taxon>Flavobacteriia</taxon>
        <taxon>Flavobacteriales</taxon>
        <taxon>Flavobacteriaceae</taxon>
        <taxon>Zunongwangia</taxon>
    </lineage>
</organism>
<feature type="transmembrane region" description="Helical" evidence="1">
    <location>
        <begin position="93"/>
        <end position="114"/>
    </location>
</feature>
<feature type="non-terminal residue" evidence="2">
    <location>
        <position position="160"/>
    </location>
</feature>
<dbReference type="Proteomes" id="UP000192746">
    <property type="component" value="Unassembled WGS sequence"/>
</dbReference>
<sequence>MLDYVLKFSGCLVVLYSFYRVFLENEKNHGFKRFYLLFTLVGAIVLPLITISYSVEVNAIANANTESAVPAIIDNPETMYLEITEDNVSFFEAYYPAMLWIIYVAGFVVFAIRFSKNTWRLNKLILKNEKIWGNHSIKVLLPFSLIPYSYFNYIFVEKEA</sequence>
<feature type="transmembrane region" description="Helical" evidence="1">
    <location>
        <begin position="6"/>
        <end position="22"/>
    </location>
</feature>
<dbReference type="EMBL" id="ARYN01000054">
    <property type="protein sequence ID" value="ORL43505.1"/>
    <property type="molecule type" value="Genomic_DNA"/>
</dbReference>